<reference evidence="1 2" key="1">
    <citation type="journal article" date="2019" name="Sci. Rep.">
        <title>Orb-weaving spider Araneus ventricosus genome elucidates the spidroin gene catalogue.</title>
        <authorList>
            <person name="Kono N."/>
            <person name="Nakamura H."/>
            <person name="Ohtoshi R."/>
            <person name="Moran D.A.P."/>
            <person name="Shinohara A."/>
            <person name="Yoshida Y."/>
            <person name="Fujiwara M."/>
            <person name="Mori M."/>
            <person name="Tomita M."/>
            <person name="Arakawa K."/>
        </authorList>
    </citation>
    <scope>NUCLEOTIDE SEQUENCE [LARGE SCALE GENOMIC DNA]</scope>
</reference>
<evidence type="ECO:0000313" key="2">
    <source>
        <dbReference type="Proteomes" id="UP000499080"/>
    </source>
</evidence>
<protein>
    <submittedName>
        <fullName evidence="1">Uncharacterized protein</fullName>
    </submittedName>
</protein>
<evidence type="ECO:0000313" key="1">
    <source>
        <dbReference type="EMBL" id="GBN33175.1"/>
    </source>
</evidence>
<organism evidence="1 2">
    <name type="scientific">Araneus ventricosus</name>
    <name type="common">Orbweaver spider</name>
    <name type="synonym">Epeira ventricosa</name>
    <dbReference type="NCBI Taxonomy" id="182803"/>
    <lineage>
        <taxon>Eukaryota</taxon>
        <taxon>Metazoa</taxon>
        <taxon>Ecdysozoa</taxon>
        <taxon>Arthropoda</taxon>
        <taxon>Chelicerata</taxon>
        <taxon>Arachnida</taxon>
        <taxon>Araneae</taxon>
        <taxon>Araneomorphae</taxon>
        <taxon>Entelegynae</taxon>
        <taxon>Araneoidea</taxon>
        <taxon>Araneidae</taxon>
        <taxon>Araneus</taxon>
    </lineage>
</organism>
<dbReference type="EMBL" id="BGPR01008344">
    <property type="protein sequence ID" value="GBN33175.1"/>
    <property type="molecule type" value="Genomic_DNA"/>
</dbReference>
<proteinExistence type="predicted"/>
<accession>A0A4Y2N1G2</accession>
<sequence length="91" mass="10282">MIFIQPWAHWTTGHKDNAIECRGLRVASPFRKRARTEGWVRGPTDFERSMRLAEGSGDFVEGVISLKREVWGYAVSTWGASRGHCESGSKE</sequence>
<gene>
    <name evidence="1" type="ORF">AVEN_82076_1</name>
</gene>
<comment type="caution">
    <text evidence="1">The sequence shown here is derived from an EMBL/GenBank/DDBJ whole genome shotgun (WGS) entry which is preliminary data.</text>
</comment>
<keyword evidence="2" id="KW-1185">Reference proteome</keyword>
<dbReference type="AlphaFoldDB" id="A0A4Y2N1G2"/>
<name>A0A4Y2N1G2_ARAVE</name>
<dbReference type="Proteomes" id="UP000499080">
    <property type="component" value="Unassembled WGS sequence"/>
</dbReference>